<accession>A0A2D0N1M7</accession>
<dbReference type="OrthoDB" id="610082at2"/>
<dbReference type="Pfam" id="PF13573">
    <property type="entry name" value="SprB"/>
    <property type="match status" value="5"/>
</dbReference>
<dbReference type="InterPro" id="IPR013783">
    <property type="entry name" value="Ig-like_fold"/>
</dbReference>
<comment type="caution">
    <text evidence="3">The sequence shown here is derived from an EMBL/GenBank/DDBJ whole genome shotgun (WGS) entry which is preliminary data.</text>
</comment>
<dbReference type="PROSITE" id="PS50093">
    <property type="entry name" value="PKD"/>
    <property type="match status" value="1"/>
</dbReference>
<dbReference type="Proteomes" id="UP000223913">
    <property type="component" value="Unassembled WGS sequence"/>
</dbReference>
<evidence type="ECO:0000256" key="1">
    <source>
        <dbReference type="SAM" id="SignalP"/>
    </source>
</evidence>
<dbReference type="AlphaFoldDB" id="A0A2D0N1M7"/>
<gene>
    <name evidence="3" type="ORF">CRP01_32780</name>
</gene>
<dbReference type="Pfam" id="PF13585">
    <property type="entry name" value="CHU_C"/>
    <property type="match status" value="1"/>
</dbReference>
<feature type="chain" id="PRO_5012316378" description="PKD domain-containing protein" evidence="1">
    <location>
        <begin position="21"/>
        <end position="1002"/>
    </location>
</feature>
<reference evidence="3 4" key="1">
    <citation type="submission" date="2017-10" db="EMBL/GenBank/DDBJ databases">
        <title>The draft genome sequence of Lewinella nigricans NBRC 102662.</title>
        <authorList>
            <person name="Wang K."/>
        </authorList>
    </citation>
    <scope>NUCLEOTIDE SEQUENCE [LARGE SCALE GENOMIC DNA]</scope>
    <source>
        <strain evidence="3 4">NBRC 102662</strain>
    </source>
</reference>
<dbReference type="RefSeq" id="WP_099154304.1">
    <property type="nucleotide sequence ID" value="NZ_PDUD01000042.1"/>
</dbReference>
<feature type="domain" description="PKD" evidence="2">
    <location>
        <begin position="348"/>
        <end position="432"/>
    </location>
</feature>
<dbReference type="InterPro" id="IPR000601">
    <property type="entry name" value="PKD_dom"/>
</dbReference>
<proteinExistence type="predicted"/>
<sequence length="1002" mass="106850">MRNLYLFLIFMVILQPFVSAQITNDICSDAIELTNLVSWCSEPNAFSNVNAEDEGIIEKPFCFFDTPNNKDVWFVFTAIGNTVNITVTGDVETNQQQVGTLQKPNIALYSGSCDEPTEIECVGDGIGVNSVNTLGGPLSVGAVYYIRVSAQDDFEGTFRLCINNYNSVPAPSGDCEPGVILCDKSPFSVEQVSGSGNNPNEITDIFCGNGSPVSEFATSWYKWTCDVAGSLTFTLTPLNPADDLDFYLYRLPNGIDDCSGKIVLRSMSSGEQGGSPFSVWEPCTGPTGLNLTDADVNENCGCDPGDNNFLAGINMDAGASYALVVSNFSNSGSGFSIEFGGTGTFLGPTANFNATPETICVGQSITFTDESAYVGNLVGWAWNFGADAQTPTASGQGPHTVTFDRPGVKGIQLSVEAERGCIVTATVPILVECCSDHFQTGGVTSDLVCPGTNTGAIDLEVRSNYPPLSYNWSNGEVREDLFGLEAGNYTVSVVDDVGCDTELSFVIDSPPEFEFDTLVTMPTCNGGTDGAVQLQVSGGTPGYEYNWQNSGYGPDNGLNNIMQGDYPVVVRDMNNCETELLLPVRELQLILDPTANAITPPSCFGFSDGTIELDIGNGLPAYEYNFNDGNGFGNNNIKNNLPAGTYTVNVQDANLCKGVFEFTIEDHPPLDLAFDPTDISCFGLTDGEVTALPTGGVGDYSYTWGTSSNTASIDGLAAGDYTVTVLDGNGCEINGVITLTQPNPLFIDVVDIVDNLCFGDEDGAVNVLGSGGTGPYEYSLDGITFQVGTSFGQLPSGTYDFTVLDALGCTETVGATVNQPAELTVDAGQDQTIELGYSTTVRAQPNDPMVTYSWTPSGEDIFNCLFSDCQAGEVMPINSTVFEVTVTDLTGCVATDSVRVAVIKNRPVYIPNAFSPNGDGPNDRFTVYAGPAVESIQSLKVFDRWGDLVFEQGEFAPNDESMGWDGMFNGRMMNSAVFVYLAEVRFIDGLVVNFKGDVTLLR</sequence>
<dbReference type="Gene3D" id="2.60.40.10">
    <property type="entry name" value="Immunoglobulins"/>
    <property type="match status" value="1"/>
</dbReference>
<dbReference type="InterPro" id="IPR035986">
    <property type="entry name" value="PKD_dom_sf"/>
</dbReference>
<dbReference type="CDD" id="cd00146">
    <property type="entry name" value="PKD"/>
    <property type="match status" value="1"/>
</dbReference>
<dbReference type="NCBIfam" id="TIGR04131">
    <property type="entry name" value="Bac_Flav_CTERM"/>
    <property type="match status" value="1"/>
</dbReference>
<dbReference type="EMBL" id="PDUD01000042">
    <property type="protein sequence ID" value="PHN02276.1"/>
    <property type="molecule type" value="Genomic_DNA"/>
</dbReference>
<evidence type="ECO:0000313" key="4">
    <source>
        <dbReference type="Proteomes" id="UP000223913"/>
    </source>
</evidence>
<feature type="signal peptide" evidence="1">
    <location>
        <begin position="1"/>
        <end position="20"/>
    </location>
</feature>
<keyword evidence="4" id="KW-1185">Reference proteome</keyword>
<protein>
    <recommendedName>
        <fullName evidence="2">PKD domain-containing protein</fullName>
    </recommendedName>
</protein>
<name>A0A2D0N1M7_FLAN2</name>
<dbReference type="InterPro" id="IPR026341">
    <property type="entry name" value="T9SS_type_B"/>
</dbReference>
<evidence type="ECO:0000313" key="3">
    <source>
        <dbReference type="EMBL" id="PHN02276.1"/>
    </source>
</evidence>
<dbReference type="SUPFAM" id="SSF49299">
    <property type="entry name" value="PKD domain"/>
    <property type="match status" value="1"/>
</dbReference>
<organism evidence="3 4">
    <name type="scientific">Flavilitoribacter nigricans (strain ATCC 23147 / DSM 23189 / NBRC 102662 / NCIMB 1420 / SS-2)</name>
    <name type="common">Lewinella nigricans</name>
    <dbReference type="NCBI Taxonomy" id="1122177"/>
    <lineage>
        <taxon>Bacteria</taxon>
        <taxon>Pseudomonadati</taxon>
        <taxon>Bacteroidota</taxon>
        <taxon>Saprospiria</taxon>
        <taxon>Saprospirales</taxon>
        <taxon>Lewinellaceae</taxon>
        <taxon>Flavilitoribacter</taxon>
    </lineage>
</organism>
<keyword evidence="1" id="KW-0732">Signal</keyword>
<evidence type="ECO:0000259" key="2">
    <source>
        <dbReference type="PROSITE" id="PS50093"/>
    </source>
</evidence>
<dbReference type="InterPro" id="IPR025667">
    <property type="entry name" value="SprB_repeat"/>
</dbReference>